<dbReference type="InterPro" id="IPR000531">
    <property type="entry name" value="Beta-barrel_TonB"/>
</dbReference>
<keyword evidence="11" id="KW-0675">Receptor</keyword>
<evidence type="ECO:0000256" key="9">
    <source>
        <dbReference type="SAM" id="SignalP"/>
    </source>
</evidence>
<organism evidence="11 12">
    <name type="scientific">Segatella buccae</name>
    <dbReference type="NCBI Taxonomy" id="28126"/>
    <lineage>
        <taxon>Bacteria</taxon>
        <taxon>Pseudomonadati</taxon>
        <taxon>Bacteroidota</taxon>
        <taxon>Bacteroidia</taxon>
        <taxon>Bacteroidales</taxon>
        <taxon>Prevotellaceae</taxon>
        <taxon>Segatella</taxon>
    </lineage>
</organism>
<evidence type="ECO:0000256" key="5">
    <source>
        <dbReference type="ARBA" id="ARBA00023077"/>
    </source>
</evidence>
<evidence type="ECO:0000256" key="3">
    <source>
        <dbReference type="ARBA" id="ARBA00022452"/>
    </source>
</evidence>
<dbReference type="Gene3D" id="2.170.130.10">
    <property type="entry name" value="TonB-dependent receptor, plug domain"/>
    <property type="match status" value="1"/>
</dbReference>
<accession>A0AAQ1ZHX4</accession>
<reference evidence="11 12" key="1">
    <citation type="submission" date="2018-06" db="EMBL/GenBank/DDBJ databases">
        <authorList>
            <consortium name="Pathogen Informatics"/>
            <person name="Doyle S."/>
        </authorList>
    </citation>
    <scope>NUCLEOTIDE SEQUENCE [LARGE SCALE GENOMIC DNA]</scope>
    <source>
        <strain evidence="11 12">NCTC13063</strain>
    </source>
</reference>
<evidence type="ECO:0000256" key="7">
    <source>
        <dbReference type="ARBA" id="ARBA00023237"/>
    </source>
</evidence>
<dbReference type="PROSITE" id="PS52016">
    <property type="entry name" value="TONB_DEPENDENT_REC_3"/>
    <property type="match status" value="1"/>
</dbReference>
<comment type="subcellular location">
    <subcellularLocation>
        <location evidence="1 8">Cell outer membrane</location>
        <topology evidence="1 8">Multi-pass membrane protein</topology>
    </subcellularLocation>
</comment>
<feature type="domain" description="TonB-dependent receptor-like beta-barrel" evidence="10">
    <location>
        <begin position="293"/>
        <end position="870"/>
    </location>
</feature>
<feature type="chain" id="PRO_5043003797" evidence="9">
    <location>
        <begin position="25"/>
        <end position="914"/>
    </location>
</feature>
<dbReference type="GO" id="GO:0009279">
    <property type="term" value="C:cell outer membrane"/>
    <property type="evidence" value="ECO:0007669"/>
    <property type="project" value="UniProtKB-SubCell"/>
</dbReference>
<keyword evidence="7 8" id="KW-0998">Cell outer membrane</keyword>
<sequence>MINIRSFTVLFLFGASSSMFPLHAQTTALTSSVQDSLRKEFMGGISTGKGGSVDVVDQSRMKKGLITSSLDALSGQAVGVNIASAGNDRMAMLSSVRVRGTTSLTGGNDPLVIIDGVYSDLSTLSGIYPADIASFAILKNAAETAPYGSRGASGVIQVTTKKGHGSQFHISYDGNMGFESVYDKIRMLNRNGYISTAKALGLDYNDGGFDTDFQKAITRTGFIQNHHVAFSGGGESSSYRASLGFMDHNTVIKNSEYDNFVAKIDLTQKAFDNLLTIDLGVFGSSQNNKNIFDTQQLFYSAATQNPTYPDGMNATGGWDRNALASQICNPLSLLHKQDHDKLLNFNTHIQLSFALSQDLALKAFGSYSYNSTEKAQYLPTWVWAQGQAYRAEVKNEDWLGNLSLTYHHDFRGHVIDALLLGEYQSRLQRGFFTTVKGFTSNAFGYDNLAAGATIPYGGTGSHYDNPKLASAMMQVSYDCQGLFTLTANARADGSSMFGKGNKWGFFPSLSASWNLLHTFSALQQLHRLDKLTLRSGYGVSGNTGGIESYNSMLLLNPNGLVSWNGTPAATLGIASNANPNLKWELRSTFNIGTDIGLFDNRLVLTAEYYYSKTTDMLYMYNVPVPPFTYDKLLANIGSMSNSGFEVGLGLTPLLKKDMELNINVNLSFQKNKLLSLSGNYNGTYLSTSDITPIGHLTGAGFHGGDNNIVYQIVGQPLGVFYLPHCTGLSKNANGQYTYDIADLDGNKVVDIADGADRYIAGQATPKMTLGSNISFRYRDFDISVQMNGAFGHKIYNGTALTYMNMTSFPAYNVMEGASEANIADQTATDYWLESGDYLNIDYVTVGWNVPVKKHCRYINSLRLSLSINNLATLTGYSGLTPMINSYVVGSTLGIDDKRSYPPYRSYSLGVSIQF</sequence>
<name>A0AAQ1ZHX4_9BACT</name>
<dbReference type="Proteomes" id="UP000255283">
    <property type="component" value="Unassembled WGS sequence"/>
</dbReference>
<feature type="signal peptide" evidence="9">
    <location>
        <begin position="1"/>
        <end position="24"/>
    </location>
</feature>
<dbReference type="InterPro" id="IPR037066">
    <property type="entry name" value="Plug_dom_sf"/>
</dbReference>
<comment type="caution">
    <text evidence="11">The sequence shown here is derived from an EMBL/GenBank/DDBJ whole genome shotgun (WGS) entry which is preliminary data.</text>
</comment>
<gene>
    <name evidence="11" type="ORF">NCTC13063_00750</name>
</gene>
<evidence type="ECO:0000256" key="1">
    <source>
        <dbReference type="ARBA" id="ARBA00004571"/>
    </source>
</evidence>
<dbReference type="FunFam" id="2.40.170.20:FF:000008">
    <property type="entry name" value="TonB-linked outer membrane protein, SusC/RagA family"/>
    <property type="match status" value="1"/>
</dbReference>
<dbReference type="InterPro" id="IPR039426">
    <property type="entry name" value="TonB-dep_rcpt-like"/>
</dbReference>
<comment type="similarity">
    <text evidence="8">Belongs to the TonB-dependent receptor family.</text>
</comment>
<proteinExistence type="inferred from homology"/>
<dbReference type="Gene3D" id="2.40.170.20">
    <property type="entry name" value="TonB-dependent receptor, beta-barrel domain"/>
    <property type="match status" value="1"/>
</dbReference>
<keyword evidence="9" id="KW-0732">Signal</keyword>
<dbReference type="NCBIfam" id="TIGR04056">
    <property type="entry name" value="OMP_RagA_SusC"/>
    <property type="match status" value="1"/>
</dbReference>
<evidence type="ECO:0000256" key="4">
    <source>
        <dbReference type="ARBA" id="ARBA00022692"/>
    </source>
</evidence>
<evidence type="ECO:0000313" key="11">
    <source>
        <dbReference type="EMBL" id="SUB79484.1"/>
    </source>
</evidence>
<keyword evidence="3 8" id="KW-1134">Transmembrane beta strand</keyword>
<keyword evidence="6 8" id="KW-0472">Membrane</keyword>
<evidence type="ECO:0000256" key="8">
    <source>
        <dbReference type="PROSITE-ProRule" id="PRU01360"/>
    </source>
</evidence>
<protein>
    <submittedName>
        <fullName evidence="11">Outer membrane cobalamin receptor protein</fullName>
    </submittedName>
</protein>
<dbReference type="Pfam" id="PF00593">
    <property type="entry name" value="TonB_dep_Rec_b-barrel"/>
    <property type="match status" value="1"/>
</dbReference>
<dbReference type="SUPFAM" id="SSF56935">
    <property type="entry name" value="Porins"/>
    <property type="match status" value="1"/>
</dbReference>
<keyword evidence="5" id="KW-0798">TonB box</keyword>
<dbReference type="InterPro" id="IPR023996">
    <property type="entry name" value="TonB-dep_OMP_SusC/RagA"/>
</dbReference>
<evidence type="ECO:0000256" key="6">
    <source>
        <dbReference type="ARBA" id="ARBA00023136"/>
    </source>
</evidence>
<evidence type="ECO:0000313" key="12">
    <source>
        <dbReference type="Proteomes" id="UP000255283"/>
    </source>
</evidence>
<dbReference type="RefSeq" id="WP_115153291.1">
    <property type="nucleotide sequence ID" value="NZ_DBFWLE010000018.1"/>
</dbReference>
<evidence type="ECO:0000256" key="2">
    <source>
        <dbReference type="ARBA" id="ARBA00022448"/>
    </source>
</evidence>
<keyword evidence="2 8" id="KW-0813">Transport</keyword>
<dbReference type="AlphaFoldDB" id="A0AAQ1ZHX4"/>
<dbReference type="InterPro" id="IPR036942">
    <property type="entry name" value="Beta-barrel_TonB_sf"/>
</dbReference>
<keyword evidence="4 8" id="KW-0812">Transmembrane</keyword>
<dbReference type="EMBL" id="UGTJ01000001">
    <property type="protein sequence ID" value="SUB79484.1"/>
    <property type="molecule type" value="Genomic_DNA"/>
</dbReference>
<evidence type="ECO:0000259" key="10">
    <source>
        <dbReference type="Pfam" id="PF00593"/>
    </source>
</evidence>